<dbReference type="EMBL" id="AZJI01000005">
    <property type="protein sequence ID" value="ETD23303.1"/>
    <property type="molecule type" value="Genomic_DNA"/>
</dbReference>
<sequence>MKSSKLVILVCIGMLVCDFAFGKKYDPNKDYGFVLKQKQNGIENPPPNKARIYGFMPNEITNYTTTRYNATIHTLAQANEDFKEGYFFGFGRPGEVFYIDIVPSGEPIFIATKIIARKHIYFTPQAGKIYCVKMATKVGLFGGAKITLVDEEDCTTYVSQHIRSDFMRQWLEDKERFEKEQQKEKEIKSKPQDSEWDW</sequence>
<dbReference type="AlphaFoldDB" id="V8C7B3"/>
<dbReference type="PATRIC" id="fig|1357400.3.peg.1496"/>
<dbReference type="HOGENOM" id="CLU_1376504_0_0_7"/>
<dbReference type="RefSeq" id="WP_023927828.1">
    <property type="nucleotide sequence ID" value="NZ_KI669454.1"/>
</dbReference>
<comment type="caution">
    <text evidence="1">The sequence shown here is derived from an EMBL/GenBank/DDBJ whole genome shotgun (WGS) entry which is preliminary data.</text>
</comment>
<keyword evidence="2" id="KW-1185">Reference proteome</keyword>
<reference evidence="1 2" key="1">
    <citation type="journal article" date="2014" name="Genome Announc.">
        <title>Draft genome sequences of six enterohepatic helicobacter species isolated from humans and one from rhesus macaques.</title>
        <authorList>
            <person name="Shen Z."/>
            <person name="Sheh A."/>
            <person name="Young S.K."/>
            <person name="Abouelliel A."/>
            <person name="Ward D.V."/>
            <person name="Earl A.M."/>
            <person name="Fox J.G."/>
        </authorList>
    </citation>
    <scope>NUCLEOTIDE SEQUENCE [LARGE SCALE GENOMIC DNA]</scope>
    <source>
        <strain evidence="1 2">MIT 99-5501</strain>
    </source>
</reference>
<gene>
    <name evidence="1" type="ORF">HMPREF2086_01102</name>
</gene>
<evidence type="ECO:0000313" key="2">
    <source>
        <dbReference type="Proteomes" id="UP000018731"/>
    </source>
</evidence>
<organism evidence="1 2">
    <name type="scientific">Helicobacter macacae MIT 99-5501</name>
    <dbReference type="NCBI Taxonomy" id="1357400"/>
    <lineage>
        <taxon>Bacteria</taxon>
        <taxon>Pseudomonadati</taxon>
        <taxon>Campylobacterota</taxon>
        <taxon>Epsilonproteobacteria</taxon>
        <taxon>Campylobacterales</taxon>
        <taxon>Helicobacteraceae</taxon>
        <taxon>Helicobacter</taxon>
    </lineage>
</organism>
<protein>
    <recommendedName>
        <fullName evidence="3">DUF2846 domain-containing protein</fullName>
    </recommendedName>
</protein>
<name>V8C7B3_9HELI</name>
<evidence type="ECO:0008006" key="3">
    <source>
        <dbReference type="Google" id="ProtNLM"/>
    </source>
</evidence>
<accession>V8C7B3</accession>
<evidence type="ECO:0000313" key="1">
    <source>
        <dbReference type="EMBL" id="ETD23303.1"/>
    </source>
</evidence>
<proteinExistence type="predicted"/>
<dbReference type="STRING" id="1357400.HMPREF2086_01102"/>
<dbReference type="Proteomes" id="UP000018731">
    <property type="component" value="Unassembled WGS sequence"/>
</dbReference>